<feature type="transmembrane region" description="Helical" evidence="1">
    <location>
        <begin position="255"/>
        <end position="272"/>
    </location>
</feature>
<feature type="transmembrane region" description="Helical" evidence="1">
    <location>
        <begin position="12"/>
        <end position="35"/>
    </location>
</feature>
<accession>A0A398B8J4</accession>
<comment type="caution">
    <text evidence="3">The sequence shown here is derived from an EMBL/GenBank/DDBJ whole genome shotgun (WGS) entry which is preliminary data.</text>
</comment>
<keyword evidence="3" id="KW-0378">Hydrolase</keyword>
<evidence type="ECO:0000313" key="4">
    <source>
        <dbReference type="Proteomes" id="UP000265816"/>
    </source>
</evidence>
<dbReference type="GO" id="GO:0008237">
    <property type="term" value="F:metallopeptidase activity"/>
    <property type="evidence" value="ECO:0007669"/>
    <property type="project" value="UniProtKB-KW"/>
</dbReference>
<sequence length="286" mass="31274">MFKFSSPVGTTPVSRLSLLFLACLGIKAIDIFLIGIPEKNVPITITNTAGLLFLIFYLAAGNKDLKSIGIHTGRCPCCFVTGMLLIATALFISYTIDFLLIMMNGENPGIMLAASGGNGVSDYSLPIYLKPVLAILLPSIMDSFLDEGLFRGAILHDITNVTFLKLNLVQACLYSVWHSVLPIGTIFITDTFPSVALGEILIGFTFFVMFGYALGLLAFFTGSLVAPWTANIIFMSVFSVLHIESSGEADQQIPLRLLVLAVVFLFLSYSWYNERKTREVVSNDIL</sequence>
<keyword evidence="3" id="KW-0645">Protease</keyword>
<dbReference type="EMBL" id="QWVT01000015">
    <property type="protein sequence ID" value="RID85814.1"/>
    <property type="molecule type" value="Genomic_DNA"/>
</dbReference>
<proteinExistence type="predicted"/>
<feature type="transmembrane region" description="Helical" evidence="1">
    <location>
        <begin position="225"/>
        <end position="243"/>
    </location>
</feature>
<keyword evidence="4" id="KW-1185">Reference proteome</keyword>
<feature type="transmembrane region" description="Helical" evidence="1">
    <location>
        <begin position="166"/>
        <end position="188"/>
    </location>
</feature>
<keyword evidence="1" id="KW-1133">Transmembrane helix</keyword>
<dbReference type="InterPro" id="IPR003675">
    <property type="entry name" value="Rce1/LyrA-like_dom"/>
</dbReference>
<dbReference type="Proteomes" id="UP000265816">
    <property type="component" value="Unassembled WGS sequence"/>
</dbReference>
<feature type="transmembrane region" description="Helical" evidence="1">
    <location>
        <begin position="41"/>
        <end position="59"/>
    </location>
</feature>
<evidence type="ECO:0000259" key="2">
    <source>
        <dbReference type="Pfam" id="PF02517"/>
    </source>
</evidence>
<dbReference type="Pfam" id="PF02517">
    <property type="entry name" value="Rce1-like"/>
    <property type="match status" value="1"/>
</dbReference>
<protein>
    <submittedName>
        <fullName evidence="3">CPBP family intramembrane metalloprotease</fullName>
    </submittedName>
</protein>
<keyword evidence="3" id="KW-0482">Metalloprotease</keyword>
<organism evidence="3 4">
    <name type="scientific">Mesobacillus zeae</name>
    <dbReference type="NCBI Taxonomy" id="1917180"/>
    <lineage>
        <taxon>Bacteria</taxon>
        <taxon>Bacillati</taxon>
        <taxon>Bacillota</taxon>
        <taxon>Bacilli</taxon>
        <taxon>Bacillales</taxon>
        <taxon>Bacillaceae</taxon>
        <taxon>Mesobacillus</taxon>
    </lineage>
</organism>
<evidence type="ECO:0000313" key="3">
    <source>
        <dbReference type="EMBL" id="RID85814.1"/>
    </source>
</evidence>
<gene>
    <name evidence="3" type="ORF">D1970_09795</name>
</gene>
<feature type="transmembrane region" description="Helical" evidence="1">
    <location>
        <begin position="200"/>
        <end position="220"/>
    </location>
</feature>
<reference evidence="3 4" key="1">
    <citation type="submission" date="2018-08" db="EMBL/GenBank/DDBJ databases">
        <title>Bacillus jemisoniae sp. nov., Bacillus chryseoplanitiae sp. nov., Bacillus resnikiae sp. nov., and Bacillus frankliniae sp. nov., isolated from Viking spacecraft and associated surfaces.</title>
        <authorList>
            <person name="Seuylemezian A."/>
            <person name="Vaishampayan P."/>
        </authorList>
    </citation>
    <scope>NUCLEOTIDE SEQUENCE [LARGE SCALE GENOMIC DNA]</scope>
    <source>
        <strain evidence="3 4">JJ-247</strain>
    </source>
</reference>
<dbReference type="RefSeq" id="WP_119112667.1">
    <property type="nucleotide sequence ID" value="NZ_CBCSEO010000002.1"/>
</dbReference>
<feature type="transmembrane region" description="Helical" evidence="1">
    <location>
        <begin position="123"/>
        <end position="145"/>
    </location>
</feature>
<name>A0A398B8J4_9BACI</name>
<feature type="transmembrane region" description="Helical" evidence="1">
    <location>
        <begin position="79"/>
        <end position="103"/>
    </location>
</feature>
<keyword evidence="1" id="KW-0472">Membrane</keyword>
<dbReference type="GO" id="GO:0004175">
    <property type="term" value="F:endopeptidase activity"/>
    <property type="evidence" value="ECO:0007669"/>
    <property type="project" value="UniProtKB-ARBA"/>
</dbReference>
<keyword evidence="1" id="KW-0812">Transmembrane</keyword>
<dbReference type="AlphaFoldDB" id="A0A398B8J4"/>
<evidence type="ECO:0000256" key="1">
    <source>
        <dbReference type="SAM" id="Phobius"/>
    </source>
</evidence>
<dbReference type="GO" id="GO:0080120">
    <property type="term" value="P:CAAX-box protein maturation"/>
    <property type="evidence" value="ECO:0007669"/>
    <property type="project" value="UniProtKB-ARBA"/>
</dbReference>
<feature type="domain" description="CAAX prenyl protease 2/Lysostaphin resistance protein A-like" evidence="2">
    <location>
        <begin position="130"/>
        <end position="231"/>
    </location>
</feature>
<dbReference type="GO" id="GO:0006508">
    <property type="term" value="P:proteolysis"/>
    <property type="evidence" value="ECO:0007669"/>
    <property type="project" value="UniProtKB-KW"/>
</dbReference>